<dbReference type="HOGENOM" id="CLU_294533_0_0_0"/>
<feature type="transmembrane region" description="Helical" evidence="1">
    <location>
        <begin position="122"/>
        <end position="143"/>
    </location>
</feature>
<dbReference type="STRING" id="316274.Haur_2183"/>
<dbReference type="BioCyc" id="HAUR316274:GHYA-2211-MONOMER"/>
<gene>
    <name evidence="2" type="ordered locus">Haur_2183</name>
</gene>
<organism evidence="2 3">
    <name type="scientific">Herpetosiphon aurantiacus (strain ATCC 23779 / DSM 785 / 114-95)</name>
    <dbReference type="NCBI Taxonomy" id="316274"/>
    <lineage>
        <taxon>Bacteria</taxon>
        <taxon>Bacillati</taxon>
        <taxon>Chloroflexota</taxon>
        <taxon>Chloroflexia</taxon>
        <taxon>Herpetosiphonales</taxon>
        <taxon>Herpetosiphonaceae</taxon>
        <taxon>Herpetosiphon</taxon>
    </lineage>
</organism>
<accession>A9AX15</accession>
<feature type="transmembrane region" description="Helical" evidence="1">
    <location>
        <begin position="83"/>
        <end position="110"/>
    </location>
</feature>
<dbReference type="AlphaFoldDB" id="A9AX15"/>
<evidence type="ECO:0000313" key="3">
    <source>
        <dbReference type="Proteomes" id="UP000000787"/>
    </source>
</evidence>
<feature type="transmembrane region" description="Helical" evidence="1">
    <location>
        <begin position="297"/>
        <end position="316"/>
    </location>
</feature>
<feature type="transmembrane region" description="Helical" evidence="1">
    <location>
        <begin position="323"/>
        <end position="341"/>
    </location>
</feature>
<keyword evidence="1" id="KW-1133">Transmembrane helix</keyword>
<feature type="transmembrane region" description="Helical" evidence="1">
    <location>
        <begin position="361"/>
        <end position="379"/>
    </location>
</feature>
<feature type="transmembrane region" description="Helical" evidence="1">
    <location>
        <begin position="12"/>
        <end position="32"/>
    </location>
</feature>
<dbReference type="InParanoid" id="A9AX15"/>
<protein>
    <submittedName>
        <fullName evidence="2">Transmembrane protein</fullName>
    </submittedName>
</protein>
<evidence type="ECO:0000256" key="1">
    <source>
        <dbReference type="SAM" id="Phobius"/>
    </source>
</evidence>
<reference evidence="2 3" key="1">
    <citation type="journal article" date="2011" name="Stand. Genomic Sci.">
        <title>Complete genome sequence of the filamentous gliding predatory bacterium Herpetosiphon aurantiacus type strain (114-95(T)).</title>
        <authorList>
            <person name="Kiss H."/>
            <person name="Nett M."/>
            <person name="Domin N."/>
            <person name="Martin K."/>
            <person name="Maresca J.A."/>
            <person name="Copeland A."/>
            <person name="Lapidus A."/>
            <person name="Lucas S."/>
            <person name="Berry K.W."/>
            <person name="Glavina Del Rio T."/>
            <person name="Dalin E."/>
            <person name="Tice H."/>
            <person name="Pitluck S."/>
            <person name="Richardson P."/>
            <person name="Bruce D."/>
            <person name="Goodwin L."/>
            <person name="Han C."/>
            <person name="Detter J.C."/>
            <person name="Schmutz J."/>
            <person name="Brettin T."/>
            <person name="Land M."/>
            <person name="Hauser L."/>
            <person name="Kyrpides N.C."/>
            <person name="Ivanova N."/>
            <person name="Goker M."/>
            <person name="Woyke T."/>
            <person name="Klenk H.P."/>
            <person name="Bryant D.A."/>
        </authorList>
    </citation>
    <scope>NUCLEOTIDE SEQUENCE [LARGE SCALE GENOMIC DNA]</scope>
    <source>
        <strain evidence="3">ATCC 23779 / DSM 785 / 114-95</strain>
    </source>
</reference>
<keyword evidence="1 2" id="KW-0812">Transmembrane</keyword>
<keyword evidence="1" id="KW-0472">Membrane</keyword>
<name>A9AX15_HERA2</name>
<evidence type="ECO:0000313" key="2">
    <source>
        <dbReference type="EMBL" id="ABX04823.1"/>
    </source>
</evidence>
<dbReference type="EMBL" id="CP000875">
    <property type="protein sequence ID" value="ABX04823.1"/>
    <property type="molecule type" value="Genomic_DNA"/>
</dbReference>
<feature type="transmembrane region" description="Helical" evidence="1">
    <location>
        <begin position="246"/>
        <end position="270"/>
    </location>
</feature>
<sequence length="1081" mass="122328">MRYHFMQRRVPINPHLLTALILVIAFHGILLVSGNFKRTYDAYVHIFFADHYRRTWFDHWDYRWYTGFPLISYPPGSQQSIGLLGMVIGLLPAFVVVQLAALLNLTLGMYRFAKLWVSEEAAGYAALLIVFSSSICETVHVFGQLPTTFSLGFLLNTLPFVKRWLSEGDWRDLIRAWLLHAATTAGHHVTTLFGAVFFAGPVILLALVEAFRQAKADEDTLHPARITRSNIRPLIVRRLRRIAPPLIRTAIYGPGLIAALVLVVLPYWLWSSSDPISQVPIPHASRDSFIENPNAGIVFWLLPYGSTLLVLPYLFYKGFFSRAWPMALSISALFLLGTGGTTPIPKALLGGAFDILTLDRFTFWATILFTPLLGEFVVSMRHGNLARYLRDQFGNKMWRITQVCCVLIYVGVAVFTSNFTQFRRFQPDAIDPVPLVAFIEKDEHWRWRYLMLGFGDQMAWVSAQTTATTVDGNYHSARRLPELTTTPVERLEGAKFRGIPGIGSLQQFLAVPDKYNLKYVFSNDQFYDPLLYFSGWHRIQRLENGLVVWEREDIPPLPEILPRREIPWFQRIIWGVVPPTALGLGILALSAGLWGPRLRRMLRPLLPHRIPIIPYERWWYTFDQLLKRWSVVPATNDQRRTRWQIWRTLWQKLPKLKPAPPSAHAVRNGLLGLILLASIFTGWRHYAQVQQSPEAVVLAYYDDLDFRRFSAAYARLDPQTRPTYDQYLLELSVQGGLVASYGKLDSVIVNDLGGDQTTRIVDVETRWVTALNEYPTRERLILVKRDSQWYIPTAKVDVRVPPDTFIRQAAIDWFAAGRRRVTTTITSFADVQDRPKLSVLSSRLVSYRGRTSIVGEVLNLDVDPADLTVTGILFDENDRELTRYNAQSVINHKILPKEVTPFRIDFEGVAGAVLSDTLTAGEFNPNAFSPVSFPSPIDHFIVYAKAVVTNRDLNRGLAVQDVVVHAHAEPQQIELTAINNGTEEATIPHILLTYYDANGDVAWVDHAFVASSIRPQRSTVVSIPIIPASAIQIIKTDGDTVVNALVEAGIPDAEPSYFLTLPATTGYSAVRISIHGYFAEN</sequence>
<feature type="transmembrane region" description="Helical" evidence="1">
    <location>
        <begin position="185"/>
        <end position="208"/>
    </location>
</feature>
<dbReference type="Proteomes" id="UP000000787">
    <property type="component" value="Chromosome"/>
</dbReference>
<dbReference type="KEGG" id="hau:Haur_2183"/>
<keyword evidence="3" id="KW-1185">Reference proteome</keyword>
<proteinExistence type="predicted"/>
<dbReference type="eggNOG" id="COG5617">
    <property type="taxonomic scope" value="Bacteria"/>
</dbReference>
<feature type="transmembrane region" description="Helical" evidence="1">
    <location>
        <begin position="400"/>
        <end position="419"/>
    </location>
</feature>